<dbReference type="AlphaFoldDB" id="A0A1X0AQ46"/>
<accession>A0A1X0AQ46</accession>
<dbReference type="EMBL" id="MVHF01000027">
    <property type="protein sequence ID" value="ORA32174.1"/>
    <property type="molecule type" value="Genomic_DNA"/>
</dbReference>
<evidence type="ECO:0000313" key="1">
    <source>
        <dbReference type="EMBL" id="ORA32174.1"/>
    </source>
</evidence>
<protein>
    <submittedName>
        <fullName evidence="1">Uncharacterized protein</fullName>
    </submittedName>
</protein>
<dbReference type="RefSeq" id="WP_083166444.1">
    <property type="nucleotide sequence ID" value="NZ_MVHF01000027.1"/>
</dbReference>
<proteinExistence type="predicted"/>
<comment type="caution">
    <text evidence="1">The sequence shown here is derived from an EMBL/GenBank/DDBJ whole genome shotgun (WGS) entry which is preliminary data.</text>
</comment>
<keyword evidence="2" id="KW-1185">Reference proteome</keyword>
<dbReference type="NCBIfam" id="NF046112">
    <property type="entry name" value="MSMEG_6209_Nter"/>
    <property type="match status" value="1"/>
</dbReference>
<dbReference type="OrthoDB" id="4277148at2"/>
<name>A0A1X0AQ46_9MYCO</name>
<organism evidence="1 2">
    <name type="scientific">Mycobacterium aquaticum</name>
    <dbReference type="NCBI Taxonomy" id="1927124"/>
    <lineage>
        <taxon>Bacteria</taxon>
        <taxon>Bacillati</taxon>
        <taxon>Actinomycetota</taxon>
        <taxon>Actinomycetes</taxon>
        <taxon>Mycobacteriales</taxon>
        <taxon>Mycobacteriaceae</taxon>
        <taxon>Mycobacterium</taxon>
    </lineage>
</organism>
<dbReference type="Gene3D" id="1.10.8.1060">
    <property type="entry name" value="Corynebacterium glutamicum thioredoxin-dependent arsenate reductase, N-terminal domain"/>
    <property type="match status" value="1"/>
</dbReference>
<evidence type="ECO:0000313" key="2">
    <source>
        <dbReference type="Proteomes" id="UP000192448"/>
    </source>
</evidence>
<sequence length="69" mass="7642">MIAGSEQAALAEIERRLTVEFPEAAPDAIDAAVKEAHTRFATSRIRDFVPLFVEKHARHQLAGRAVRTT</sequence>
<reference evidence="1 2" key="1">
    <citation type="submission" date="2017-02" db="EMBL/GenBank/DDBJ databases">
        <title>The new phylogeny of genus Mycobacterium.</title>
        <authorList>
            <person name="Tortoli E."/>
            <person name="Trovato A."/>
            <person name="Cirillo D.M."/>
        </authorList>
    </citation>
    <scope>NUCLEOTIDE SEQUENCE [LARGE SCALE GENOMIC DNA]</scope>
    <source>
        <strain evidence="1 2">RW6</strain>
    </source>
</reference>
<dbReference type="Proteomes" id="UP000192448">
    <property type="component" value="Unassembled WGS sequence"/>
</dbReference>
<gene>
    <name evidence="1" type="ORF">BST13_23145</name>
</gene>